<dbReference type="Proteomes" id="UP000002634">
    <property type="component" value="Chromosome"/>
</dbReference>
<reference evidence="1 2" key="1">
    <citation type="journal article" date="2009" name="PLoS ONE">
        <title>Genome sequence of the versatile fish pathogen Edwardsiella tarda provides insights into its adaptation to broad host ranges and intracellular niches.</title>
        <authorList>
            <person name="Wang Q."/>
            <person name="Yang M."/>
            <person name="Xiao J."/>
            <person name="Wu H."/>
            <person name="Wang X."/>
            <person name="Lv Y."/>
            <person name="Xu L."/>
            <person name="Zheng H."/>
            <person name="Wang S."/>
            <person name="Zhao G."/>
            <person name="Liu Q."/>
            <person name="Zhang Y."/>
        </authorList>
    </citation>
    <scope>NUCLEOTIDE SEQUENCE [LARGE SCALE GENOMIC DNA]</scope>
    <source>
        <strain evidence="2">EIB202 / CCTCC M208068</strain>
    </source>
</reference>
<name>A0AAU8P225_EDWPI</name>
<evidence type="ECO:0000313" key="1">
    <source>
        <dbReference type="EMBL" id="ACY83847.1"/>
    </source>
</evidence>
<proteinExistence type="predicted"/>
<keyword evidence="2" id="KW-1185">Reference proteome</keyword>
<evidence type="ECO:0000313" key="2">
    <source>
        <dbReference type="Proteomes" id="UP000002634"/>
    </source>
</evidence>
<accession>A0AAU8P225</accession>
<sequence>MVLLPLPFRRESCAIPRGRRDLSPAFWVGMTFAHNFCE</sequence>
<protein>
    <submittedName>
        <fullName evidence="1">Uncharacterized protein</fullName>
    </submittedName>
</protein>
<dbReference type="AlphaFoldDB" id="A0AAU8P225"/>
<dbReference type="KEGG" id="etr:ETAE_1002"/>
<gene>
    <name evidence="1" type="ordered locus">ETAE_1002</name>
</gene>
<dbReference type="EMBL" id="CP001135">
    <property type="protein sequence ID" value="ACY83847.1"/>
    <property type="molecule type" value="Genomic_DNA"/>
</dbReference>
<organism evidence="1 2">
    <name type="scientific">Edwardsiella piscicida</name>
    <dbReference type="NCBI Taxonomy" id="1263550"/>
    <lineage>
        <taxon>Bacteria</taxon>
        <taxon>Pseudomonadati</taxon>
        <taxon>Pseudomonadota</taxon>
        <taxon>Gammaproteobacteria</taxon>
        <taxon>Enterobacterales</taxon>
        <taxon>Hafniaceae</taxon>
        <taxon>Edwardsiella</taxon>
    </lineage>
</organism>